<gene>
    <name evidence="10" type="primary">dxs</name>
    <name evidence="12" type="ORF">HMPREF9306_01023</name>
</gene>
<dbReference type="Pfam" id="PF13292">
    <property type="entry name" value="DXP_synthase_N"/>
    <property type="match status" value="1"/>
</dbReference>
<dbReference type="GO" id="GO:0016114">
    <property type="term" value="P:terpenoid biosynthetic process"/>
    <property type="evidence" value="ECO:0007669"/>
    <property type="project" value="UniProtKB-UniRule"/>
</dbReference>
<comment type="pathway">
    <text evidence="1 10">Metabolic intermediate biosynthesis; 1-deoxy-D-xylulose 5-phosphate biosynthesis; 1-deoxy-D-xylulose 5-phosphate from D-glyceraldehyde 3-phosphate and pyruvate: step 1/1.</text>
</comment>
<evidence type="ECO:0000259" key="11">
    <source>
        <dbReference type="SMART" id="SM00861"/>
    </source>
</evidence>
<evidence type="ECO:0000256" key="2">
    <source>
        <dbReference type="ARBA" id="ARBA00011081"/>
    </source>
</evidence>
<evidence type="ECO:0000256" key="9">
    <source>
        <dbReference type="ARBA" id="ARBA00023229"/>
    </source>
</evidence>
<dbReference type="Proteomes" id="UP000014417">
    <property type="component" value="Unassembled WGS sequence"/>
</dbReference>
<feature type="binding site" evidence="10">
    <location>
        <begin position="129"/>
        <end position="131"/>
    </location>
    <ligand>
        <name>thiamine diphosphate</name>
        <dbReference type="ChEBI" id="CHEBI:58937"/>
    </ligand>
</feature>
<evidence type="ECO:0000256" key="5">
    <source>
        <dbReference type="ARBA" id="ARBA00022723"/>
    </source>
</evidence>
<comment type="cofactor">
    <cofactor evidence="10">
        <name>Mg(2+)</name>
        <dbReference type="ChEBI" id="CHEBI:18420"/>
    </cofactor>
    <text evidence="10">Binds 1 Mg(2+) ion per subunit.</text>
</comment>
<feature type="binding site" evidence="10">
    <location>
        <position position="88"/>
    </location>
    <ligand>
        <name>thiamine diphosphate</name>
        <dbReference type="ChEBI" id="CHEBI:58937"/>
    </ligand>
</feature>
<feature type="binding site" evidence="10">
    <location>
        <position position="302"/>
    </location>
    <ligand>
        <name>thiamine diphosphate</name>
        <dbReference type="ChEBI" id="CHEBI:58937"/>
    </ligand>
</feature>
<evidence type="ECO:0000256" key="8">
    <source>
        <dbReference type="ARBA" id="ARBA00023052"/>
    </source>
</evidence>
<comment type="catalytic activity">
    <reaction evidence="10">
        <text>D-glyceraldehyde 3-phosphate + pyruvate + H(+) = 1-deoxy-D-xylulose 5-phosphate + CO2</text>
        <dbReference type="Rhea" id="RHEA:12605"/>
        <dbReference type="ChEBI" id="CHEBI:15361"/>
        <dbReference type="ChEBI" id="CHEBI:15378"/>
        <dbReference type="ChEBI" id="CHEBI:16526"/>
        <dbReference type="ChEBI" id="CHEBI:57792"/>
        <dbReference type="ChEBI" id="CHEBI:59776"/>
        <dbReference type="EC" id="2.2.1.7"/>
    </reaction>
</comment>
<dbReference type="GO" id="GO:0019288">
    <property type="term" value="P:isopentenyl diphosphate biosynthetic process, methylerythritol 4-phosphate pathway"/>
    <property type="evidence" value="ECO:0007669"/>
    <property type="project" value="TreeGrafter"/>
</dbReference>
<accession>S2W117</accession>
<comment type="subunit">
    <text evidence="3 10">Homodimer.</text>
</comment>
<evidence type="ECO:0000256" key="6">
    <source>
        <dbReference type="ARBA" id="ARBA00022842"/>
    </source>
</evidence>
<evidence type="ECO:0000256" key="4">
    <source>
        <dbReference type="ARBA" id="ARBA00022679"/>
    </source>
</evidence>
<dbReference type="SUPFAM" id="SSF52922">
    <property type="entry name" value="TK C-terminal domain-like"/>
    <property type="match status" value="1"/>
</dbReference>
<keyword evidence="9 10" id="KW-0414">Isoprene biosynthesis</keyword>
<dbReference type="PROSITE" id="PS00801">
    <property type="entry name" value="TRANSKETOLASE_1"/>
    <property type="match status" value="1"/>
</dbReference>
<dbReference type="GO" id="GO:0005829">
    <property type="term" value="C:cytosol"/>
    <property type="evidence" value="ECO:0007669"/>
    <property type="project" value="TreeGrafter"/>
</dbReference>
<feature type="binding site" evidence="10">
    <location>
        <begin position="162"/>
        <end position="163"/>
    </location>
    <ligand>
        <name>thiamine diphosphate</name>
        <dbReference type="ChEBI" id="CHEBI:58937"/>
    </ligand>
</feature>
<feature type="binding site" evidence="10">
    <location>
        <position position="191"/>
    </location>
    <ligand>
        <name>Mg(2+)</name>
        <dbReference type="ChEBI" id="CHEBI:18420"/>
    </ligand>
</feature>
<comment type="function">
    <text evidence="10">Catalyzes the acyloin condensation reaction between C atoms 2 and 3 of pyruvate and glyceraldehyde 3-phosphate to yield 1-deoxy-D-xylulose-5-phosphate (DXP).</text>
</comment>
<dbReference type="AlphaFoldDB" id="S2W117"/>
<feature type="binding site" evidence="10">
    <location>
        <position position="191"/>
    </location>
    <ligand>
        <name>thiamine diphosphate</name>
        <dbReference type="ChEBI" id="CHEBI:58937"/>
    </ligand>
</feature>
<evidence type="ECO:0000313" key="12">
    <source>
        <dbReference type="EMBL" id="EPD33483.1"/>
    </source>
</evidence>
<dbReference type="GO" id="GO:0030976">
    <property type="term" value="F:thiamine pyrophosphate binding"/>
    <property type="evidence" value="ECO:0007669"/>
    <property type="project" value="UniProtKB-UniRule"/>
</dbReference>
<dbReference type="HAMAP" id="MF_00315">
    <property type="entry name" value="DXP_synth"/>
    <property type="match status" value="1"/>
</dbReference>
<dbReference type="GO" id="GO:0009228">
    <property type="term" value="P:thiamine biosynthetic process"/>
    <property type="evidence" value="ECO:0007669"/>
    <property type="project" value="UniProtKB-UniRule"/>
</dbReference>
<evidence type="ECO:0000256" key="1">
    <source>
        <dbReference type="ARBA" id="ARBA00004980"/>
    </source>
</evidence>
<dbReference type="CDD" id="cd07033">
    <property type="entry name" value="TPP_PYR_DXS_TK_like"/>
    <property type="match status" value="1"/>
</dbReference>
<dbReference type="Gene3D" id="3.40.50.920">
    <property type="match status" value="1"/>
</dbReference>
<dbReference type="EMBL" id="AGZR01000005">
    <property type="protein sequence ID" value="EPD33483.1"/>
    <property type="molecule type" value="Genomic_DNA"/>
</dbReference>
<comment type="similarity">
    <text evidence="2 10">Belongs to the transketolase family. DXPS subfamily.</text>
</comment>
<keyword evidence="8 10" id="KW-0786">Thiamine pyrophosphate</keyword>
<dbReference type="NCBIfam" id="TIGR00204">
    <property type="entry name" value="dxs"/>
    <property type="match status" value="1"/>
</dbReference>
<dbReference type="InterPro" id="IPR005477">
    <property type="entry name" value="Dxylulose-5-P_synthase"/>
</dbReference>
<dbReference type="Pfam" id="PF02780">
    <property type="entry name" value="Transketolase_C"/>
    <property type="match status" value="1"/>
</dbReference>
<evidence type="ECO:0000313" key="13">
    <source>
        <dbReference type="Proteomes" id="UP000014417"/>
    </source>
</evidence>
<dbReference type="FunFam" id="3.40.50.970:FF:000005">
    <property type="entry name" value="1-deoxy-D-xylulose-5-phosphate synthase"/>
    <property type="match status" value="1"/>
</dbReference>
<dbReference type="SMART" id="SM00861">
    <property type="entry name" value="Transket_pyr"/>
    <property type="match status" value="1"/>
</dbReference>
<dbReference type="InterPro" id="IPR029061">
    <property type="entry name" value="THDP-binding"/>
</dbReference>
<dbReference type="InterPro" id="IPR020826">
    <property type="entry name" value="Transketolase_BS"/>
</dbReference>
<keyword evidence="5 10" id="KW-0479">Metal-binding</keyword>
<keyword evidence="7 10" id="KW-0784">Thiamine biosynthesis</keyword>
<organism evidence="12 13">
    <name type="scientific">Propionimicrobium lymphophilum ACS-093-V-SCH5</name>
    <dbReference type="NCBI Taxonomy" id="883161"/>
    <lineage>
        <taxon>Bacteria</taxon>
        <taxon>Bacillati</taxon>
        <taxon>Actinomycetota</taxon>
        <taxon>Actinomycetes</taxon>
        <taxon>Propionibacteriales</taxon>
        <taxon>Propionibacteriaceae</taxon>
        <taxon>Propionimicrobium</taxon>
    </lineage>
</organism>
<feature type="domain" description="Transketolase-like pyrimidine-binding" evidence="11">
    <location>
        <begin position="333"/>
        <end position="497"/>
    </location>
</feature>
<evidence type="ECO:0000256" key="10">
    <source>
        <dbReference type="HAMAP-Rule" id="MF_00315"/>
    </source>
</evidence>
<protein>
    <recommendedName>
        <fullName evidence="10">1-deoxy-D-xylulose-5-phosphate synthase</fullName>
        <ecNumber evidence="10">2.2.1.7</ecNumber>
    </recommendedName>
    <alternativeName>
        <fullName evidence="10">1-deoxyxylulose-5-phosphate synthase</fullName>
        <shortName evidence="10">DXP synthase</shortName>
        <shortName evidence="10">DXPS</shortName>
    </alternativeName>
</protein>
<dbReference type="PANTHER" id="PTHR43322:SF5">
    <property type="entry name" value="1-DEOXY-D-XYLULOSE-5-PHOSPHATE SYNTHASE, CHLOROPLASTIC"/>
    <property type="match status" value="1"/>
</dbReference>
<evidence type="ECO:0000256" key="7">
    <source>
        <dbReference type="ARBA" id="ARBA00022977"/>
    </source>
</evidence>
<feature type="binding site" evidence="10">
    <location>
        <position position="161"/>
    </location>
    <ligand>
        <name>Mg(2+)</name>
        <dbReference type="ChEBI" id="CHEBI:18420"/>
    </ligand>
</feature>
<dbReference type="EC" id="2.2.1.7" evidence="10"/>
<evidence type="ECO:0000256" key="3">
    <source>
        <dbReference type="ARBA" id="ARBA00011738"/>
    </source>
</evidence>
<dbReference type="PATRIC" id="fig|883161.3.peg.1021"/>
<dbReference type="InterPro" id="IPR009014">
    <property type="entry name" value="Transketo_C/PFOR_II"/>
</dbReference>
<keyword evidence="4 10" id="KW-0808">Transferase</keyword>
<dbReference type="SUPFAM" id="SSF52518">
    <property type="entry name" value="Thiamin diphosphate-binding fold (THDP-binding)"/>
    <property type="match status" value="1"/>
</dbReference>
<dbReference type="GO" id="GO:0008661">
    <property type="term" value="F:1-deoxy-D-xylulose-5-phosphate synthase activity"/>
    <property type="evidence" value="ECO:0007669"/>
    <property type="project" value="UniProtKB-UniRule"/>
</dbReference>
<dbReference type="STRING" id="883161.HMPREF9306_01023"/>
<dbReference type="Gene3D" id="3.40.50.970">
    <property type="match status" value="2"/>
</dbReference>
<name>S2W117_9ACTN</name>
<dbReference type="OrthoDB" id="9803371at2"/>
<feature type="binding site" evidence="10">
    <location>
        <position position="384"/>
    </location>
    <ligand>
        <name>thiamine diphosphate</name>
        <dbReference type="ChEBI" id="CHEBI:58937"/>
    </ligand>
</feature>
<dbReference type="NCBIfam" id="NF003933">
    <property type="entry name" value="PRK05444.2-2"/>
    <property type="match status" value="1"/>
</dbReference>
<sequence length="634" mass="68920">MGAKSVGKSDVLDAYYPLLAKIDDPKDLRQLDYKQLLDLAEEIRKFLIKNVSATGGHLGPNLGVVELTLAMHLVFESPKDPFIFDTGHQSYVHKILTGRAKDFPCLRQKDGLSGYPSRQESAHDWVENSHASTSLSWAEGIAKGIRLRGEKNRTVVAVIGDGALTGGMAWEALDNIAVDEDLPLVIIVNDNGRSYSPTVGGLSRQLSGFRTDPRYEETLNVLRKTLKGAPLIGQPLFELLHGLKAGIKDVLAPQSLFSDLGIKYLGPINGHNLEALAVALQQAKNYGGPIIVHVITQKGKGFKAAEQYSEDLFHSVGKIDDVTGKKLVVDDRKSWTDIFSDEIVKIGRDKENVACITAAMLHPVGLAKFAEEFPERTFDVGIAEQHAVTFAAGLAATGIHPVVAFYSTFLNRAFDQILLDVGMHKAGVTFVLDRSGVTGTDGASHNGMWDVPLLSIVPGLRLAAPRDEQRLRAALRTAVDVDDVPTVIRYSKEKLSQPVPSVKTEGGIDFLKVSHNPRVLIVSYGQFAALALETAKKLESLGFAADVVDPVWALPISSELVELSEKYELVATLEDNLVAGGMGEQLEISSRNPNMCHFGVPRKYLPHASRGELLEQMGLTPEAISQVVFSRLSA</sequence>
<dbReference type="UniPathway" id="UPA00064">
    <property type="reaction ID" value="UER00091"/>
</dbReference>
<comment type="cofactor">
    <cofactor evidence="10">
        <name>thiamine diphosphate</name>
        <dbReference type="ChEBI" id="CHEBI:58937"/>
    </cofactor>
    <text evidence="10">Binds 1 thiamine pyrophosphate per subunit.</text>
</comment>
<keyword evidence="6 10" id="KW-0460">Magnesium</keyword>
<keyword evidence="13" id="KW-1185">Reference proteome</keyword>
<comment type="caution">
    <text evidence="12">The sequence shown here is derived from an EMBL/GenBank/DDBJ whole genome shotgun (WGS) entry which is preliminary data.</text>
</comment>
<dbReference type="PANTHER" id="PTHR43322">
    <property type="entry name" value="1-D-DEOXYXYLULOSE 5-PHOSPHATE SYNTHASE-RELATED"/>
    <property type="match status" value="1"/>
</dbReference>
<dbReference type="HOGENOM" id="CLU_009227_1_4_11"/>
<dbReference type="InterPro" id="IPR033248">
    <property type="entry name" value="Transketolase_C"/>
</dbReference>
<dbReference type="InterPro" id="IPR005475">
    <property type="entry name" value="Transketolase-like_Pyr-bd"/>
</dbReference>
<dbReference type="InterPro" id="IPR049557">
    <property type="entry name" value="Transketolase_CS"/>
</dbReference>
<dbReference type="RefSeq" id="WP_016455857.1">
    <property type="nucleotide sequence ID" value="NZ_KE150269.1"/>
</dbReference>
<proteinExistence type="inferred from homology"/>
<dbReference type="GO" id="GO:0000287">
    <property type="term" value="F:magnesium ion binding"/>
    <property type="evidence" value="ECO:0007669"/>
    <property type="project" value="UniProtKB-UniRule"/>
</dbReference>
<dbReference type="Pfam" id="PF02779">
    <property type="entry name" value="Transket_pyr"/>
    <property type="match status" value="1"/>
</dbReference>
<dbReference type="CDD" id="cd02007">
    <property type="entry name" value="TPP_DXS"/>
    <property type="match status" value="1"/>
</dbReference>
<dbReference type="PROSITE" id="PS00802">
    <property type="entry name" value="TRANSKETOLASE_2"/>
    <property type="match status" value="1"/>
</dbReference>
<reference evidence="12 13" key="1">
    <citation type="submission" date="2013-04" db="EMBL/GenBank/DDBJ databases">
        <title>The Genome Sequence of Propionimicrobium lymphophilum ACS-093-V-SCH5.</title>
        <authorList>
            <consortium name="The Broad Institute Genomics Platform"/>
            <person name="Earl A."/>
            <person name="Ward D."/>
            <person name="Feldgarden M."/>
            <person name="Gevers D."/>
            <person name="Saerens B."/>
            <person name="Vaneechoutte M."/>
            <person name="Walker B."/>
            <person name="Young S."/>
            <person name="Zeng Q."/>
            <person name="Gargeya S."/>
            <person name="Fitzgerald M."/>
            <person name="Haas B."/>
            <person name="Abouelleil A."/>
            <person name="Allen A.W."/>
            <person name="Alvarado L."/>
            <person name="Arachchi H.M."/>
            <person name="Berlin A.M."/>
            <person name="Chapman S.B."/>
            <person name="Gainer-Dewar J."/>
            <person name="Goldberg J."/>
            <person name="Griggs A."/>
            <person name="Gujja S."/>
            <person name="Hansen M."/>
            <person name="Howarth C."/>
            <person name="Imamovic A."/>
            <person name="Ireland A."/>
            <person name="Larimer J."/>
            <person name="McCowan C."/>
            <person name="Murphy C."/>
            <person name="Pearson M."/>
            <person name="Poon T.W."/>
            <person name="Priest M."/>
            <person name="Roberts A."/>
            <person name="Saif S."/>
            <person name="Shea T."/>
            <person name="Sisk P."/>
            <person name="Sykes S."/>
            <person name="Wortman J."/>
            <person name="Nusbaum C."/>
            <person name="Birren B."/>
        </authorList>
    </citation>
    <scope>NUCLEOTIDE SEQUENCE [LARGE SCALE GENOMIC DNA]</scope>
    <source>
        <strain evidence="12 13">ACS-093-V-SCH5</strain>
    </source>
</reference>